<evidence type="ECO:0000313" key="9">
    <source>
        <dbReference type="EMBL" id="EGT56373.1"/>
    </source>
</evidence>
<keyword evidence="5" id="KW-0505">Motor protein</keyword>
<evidence type="ECO:0000256" key="6">
    <source>
        <dbReference type="ARBA" id="ARBA00023179"/>
    </source>
</evidence>
<evidence type="ECO:0000256" key="8">
    <source>
        <dbReference type="SAM" id="MobiDB-lite"/>
    </source>
</evidence>
<keyword evidence="4" id="KW-0518">Myosin</keyword>
<feature type="compositionally biased region" description="Basic and acidic residues" evidence="8">
    <location>
        <begin position="132"/>
        <end position="142"/>
    </location>
</feature>
<keyword evidence="7" id="KW-0175">Coiled coil</keyword>
<dbReference type="STRING" id="135651.G0NAM0"/>
<proteinExistence type="predicted"/>
<feature type="compositionally biased region" description="Pro residues" evidence="8">
    <location>
        <begin position="177"/>
        <end position="211"/>
    </location>
</feature>
<comment type="subcellular location">
    <subcellularLocation>
        <location evidence="1">Cytoplasm</location>
        <location evidence="1">Myofibril</location>
    </subcellularLocation>
</comment>
<evidence type="ECO:0000256" key="4">
    <source>
        <dbReference type="ARBA" id="ARBA00023123"/>
    </source>
</evidence>
<keyword evidence="2" id="KW-0787">Thick filament</keyword>
<organism evidence="10">
    <name type="scientific">Caenorhabditis brenneri</name>
    <name type="common">Nematode worm</name>
    <dbReference type="NCBI Taxonomy" id="135651"/>
    <lineage>
        <taxon>Eukaryota</taxon>
        <taxon>Metazoa</taxon>
        <taxon>Ecdysozoa</taxon>
        <taxon>Nematoda</taxon>
        <taxon>Chromadorea</taxon>
        <taxon>Rhabditida</taxon>
        <taxon>Rhabditina</taxon>
        <taxon>Rhabditomorpha</taxon>
        <taxon>Rhabditoidea</taxon>
        <taxon>Rhabditidae</taxon>
        <taxon>Peloderinae</taxon>
        <taxon>Caenorhabditis</taxon>
    </lineage>
</organism>
<dbReference type="InParanoid" id="G0NAM0"/>
<feature type="compositionally biased region" description="Low complexity" evidence="8">
    <location>
        <begin position="222"/>
        <end position="237"/>
    </location>
</feature>
<evidence type="ECO:0000256" key="1">
    <source>
        <dbReference type="ARBA" id="ARBA00004657"/>
    </source>
</evidence>
<evidence type="ECO:0000256" key="3">
    <source>
        <dbReference type="ARBA" id="ARBA00022490"/>
    </source>
</evidence>
<keyword evidence="3" id="KW-0963">Cytoplasm</keyword>
<reference evidence="10" key="1">
    <citation type="submission" date="2011-07" db="EMBL/GenBank/DDBJ databases">
        <authorList>
            <consortium name="Caenorhabditis brenneri Sequencing and Analysis Consortium"/>
            <person name="Wilson R.K."/>
        </authorList>
    </citation>
    <scope>NUCLEOTIDE SEQUENCE [LARGE SCALE GENOMIC DNA]</scope>
    <source>
        <strain evidence="10">PB2801</strain>
    </source>
</reference>
<dbReference type="EMBL" id="GL379855">
    <property type="protein sequence ID" value="EGT56373.1"/>
    <property type="molecule type" value="Genomic_DNA"/>
</dbReference>
<sequence length="692" mass="78942">MMNNEEDPRREVREIERLRSENAVLRSLIHEKVQCTNCDSVKMQLEENQKQLAENQKKLSENQVQLAEHQKQLDDSRNQIEALRTEISELKVKQQADTDGNRNSFEKFRARIIKQSRDKQAKDVQMNPVVENESKTELEKPVPEAAPPAQSAPFGSPAPPASSQVSEPPASSELPTSPAPPAPPAPSKVSQPPAPSALPRSPAPPATPAPPASKVSEPPAPSALSTSPAPTATPAPLVSTEVSDPPASPAVSTVSEPLYDPPKPRSLHEKFAGIWKIVSTKDCDHYINFQKLDKDDYLKDLDIECDGTWLQIPPEPELIANPSLITETRFQDNTLLTVLSKEGAEKIDDIVITRTLKSDNQMVVKTVFNAFYNLTHSRQFSISDTNNNRNFSKRLQALEEKQNEIISVQKSHQESFKNAFSEITEIQKKMTTNENESDRFQSNLTQEFYGFRETIKEEQNNQNDQLQSLQIQQDQFSESIQKLSEELAEVKMAKNDDINNQKKSKMEHTKVTEELEEIKKKQETYDTFNEQVIKEIRAMKREINAFAKKEEEELNKKITPIEKEIAGIWKPSSEYKHYVNEGDPIKRSHWLSGQLLYSLDSNQFTYKLIVNTDEMKDVVKETTVQLGKPKKYRDHTETFSFVNNHLVIEFKNRTDESIIKKYFQFFLDGKLHIVYHDLVNDVTSTRIYERVI</sequence>
<dbReference type="eggNOG" id="ENOG502QPQC">
    <property type="taxonomic scope" value="Eukaryota"/>
</dbReference>
<dbReference type="OrthoDB" id="5851227at2759"/>
<name>G0NAM0_CAEBE</name>
<feature type="region of interest" description="Disordered" evidence="8">
    <location>
        <begin position="115"/>
        <end position="263"/>
    </location>
</feature>
<dbReference type="AlphaFoldDB" id="G0NAM0"/>
<accession>G0NAM0</accession>
<dbReference type="GO" id="GO:0005923">
    <property type="term" value="C:bicellular tight junction"/>
    <property type="evidence" value="ECO:0007669"/>
    <property type="project" value="TreeGrafter"/>
</dbReference>
<gene>
    <name evidence="9" type="ORF">CAEBREN_14911</name>
</gene>
<keyword evidence="10" id="KW-1185">Reference proteome</keyword>
<feature type="compositionally biased region" description="Basic and acidic residues" evidence="8">
    <location>
        <begin position="68"/>
        <end position="77"/>
    </location>
</feature>
<feature type="region of interest" description="Disordered" evidence="8">
    <location>
        <begin position="55"/>
        <end position="77"/>
    </location>
</feature>
<feature type="coiled-coil region" evidence="7">
    <location>
        <begin position="452"/>
        <end position="549"/>
    </location>
</feature>
<dbReference type="PANTHER" id="PTHR46349:SF6">
    <property type="entry name" value="MYOSIN-6-LIKE"/>
    <property type="match status" value="1"/>
</dbReference>
<protein>
    <submittedName>
        <fullName evidence="9">Uncharacterized protein</fullName>
    </submittedName>
</protein>
<dbReference type="PANTHER" id="PTHR46349">
    <property type="entry name" value="CINGULIN-LIKE PROTEIN 1-RELATED"/>
    <property type="match status" value="1"/>
</dbReference>
<keyword evidence="6" id="KW-0514">Muscle protein</keyword>
<dbReference type="HOGENOM" id="CLU_398086_0_0_1"/>
<evidence type="ECO:0000256" key="5">
    <source>
        <dbReference type="ARBA" id="ARBA00023175"/>
    </source>
</evidence>
<evidence type="ECO:0000256" key="7">
    <source>
        <dbReference type="SAM" id="Coils"/>
    </source>
</evidence>
<evidence type="ECO:0000313" key="10">
    <source>
        <dbReference type="Proteomes" id="UP000008068"/>
    </source>
</evidence>
<evidence type="ECO:0000256" key="2">
    <source>
        <dbReference type="ARBA" id="ARBA00022433"/>
    </source>
</evidence>
<dbReference type="Proteomes" id="UP000008068">
    <property type="component" value="Unassembled WGS sequence"/>
</dbReference>